<organism evidence="11 12">
    <name type="scientific">Peribacillus glennii</name>
    <dbReference type="NCBI Taxonomy" id="2303991"/>
    <lineage>
        <taxon>Bacteria</taxon>
        <taxon>Bacillati</taxon>
        <taxon>Bacillota</taxon>
        <taxon>Bacilli</taxon>
        <taxon>Bacillales</taxon>
        <taxon>Bacillaceae</taxon>
        <taxon>Peribacillus</taxon>
    </lineage>
</organism>
<dbReference type="PROSITE" id="PS00718">
    <property type="entry name" value="SIGMA54_2"/>
    <property type="match status" value="1"/>
</dbReference>
<dbReference type="GO" id="GO:0003677">
    <property type="term" value="F:DNA binding"/>
    <property type="evidence" value="ECO:0007669"/>
    <property type="project" value="UniProtKB-KW"/>
</dbReference>
<evidence type="ECO:0000256" key="1">
    <source>
        <dbReference type="ARBA" id="ARBA00008798"/>
    </source>
</evidence>
<evidence type="ECO:0000256" key="3">
    <source>
        <dbReference type="ARBA" id="ARBA00022679"/>
    </source>
</evidence>
<keyword evidence="3" id="KW-0808">Transferase</keyword>
<keyword evidence="5" id="KW-0805">Transcription regulation</keyword>
<keyword evidence="6" id="KW-0731">Sigma factor</keyword>
<keyword evidence="8" id="KW-0804">Transcription</keyword>
<gene>
    <name evidence="11" type="primary">rpoN</name>
    <name evidence="11" type="ORF">D0466_10505</name>
</gene>
<dbReference type="Gene3D" id="1.10.10.60">
    <property type="entry name" value="Homeodomain-like"/>
    <property type="match status" value="2"/>
</dbReference>
<evidence type="ECO:0000256" key="6">
    <source>
        <dbReference type="ARBA" id="ARBA00023082"/>
    </source>
</evidence>
<keyword evidence="7" id="KW-0238">DNA-binding</keyword>
<dbReference type="InterPro" id="IPR038709">
    <property type="entry name" value="RpoN_core-bd_sf"/>
</dbReference>
<evidence type="ECO:0000313" key="11">
    <source>
        <dbReference type="EMBL" id="RFU63880.1"/>
    </source>
</evidence>
<dbReference type="Proteomes" id="UP000262939">
    <property type="component" value="Unassembled WGS sequence"/>
</dbReference>
<evidence type="ECO:0000259" key="9">
    <source>
        <dbReference type="Pfam" id="PF04552"/>
    </source>
</evidence>
<name>A0A372LF02_9BACI</name>
<evidence type="ECO:0000256" key="7">
    <source>
        <dbReference type="ARBA" id="ARBA00023125"/>
    </source>
</evidence>
<evidence type="ECO:0000256" key="8">
    <source>
        <dbReference type="ARBA" id="ARBA00023163"/>
    </source>
</evidence>
<dbReference type="RefSeq" id="WP_117322516.1">
    <property type="nucleotide sequence ID" value="NZ_QVTD01000005.1"/>
</dbReference>
<dbReference type="PROSITE" id="PS50044">
    <property type="entry name" value="SIGMA54_3"/>
    <property type="match status" value="1"/>
</dbReference>
<dbReference type="NCBIfam" id="TIGR02395">
    <property type="entry name" value="rpoN_sigma"/>
    <property type="match status" value="1"/>
</dbReference>
<dbReference type="GO" id="GO:0016987">
    <property type="term" value="F:sigma factor activity"/>
    <property type="evidence" value="ECO:0007669"/>
    <property type="project" value="UniProtKB-KW"/>
</dbReference>
<dbReference type="PRINTS" id="PR00045">
    <property type="entry name" value="SIGMA54FCT"/>
</dbReference>
<dbReference type="PIRSF" id="PIRSF000774">
    <property type="entry name" value="RpoN"/>
    <property type="match status" value="1"/>
</dbReference>
<dbReference type="Pfam" id="PF04963">
    <property type="entry name" value="Sigma54_CBD"/>
    <property type="match status" value="1"/>
</dbReference>
<dbReference type="Pfam" id="PF04552">
    <property type="entry name" value="Sigma54_DBD"/>
    <property type="match status" value="1"/>
</dbReference>
<dbReference type="GO" id="GO:0006352">
    <property type="term" value="P:DNA-templated transcription initiation"/>
    <property type="evidence" value="ECO:0007669"/>
    <property type="project" value="InterPro"/>
</dbReference>
<evidence type="ECO:0000256" key="4">
    <source>
        <dbReference type="ARBA" id="ARBA00022695"/>
    </source>
</evidence>
<dbReference type="InterPro" id="IPR007634">
    <property type="entry name" value="RNA_pol_sigma_54_DNA-bd"/>
</dbReference>
<dbReference type="GO" id="GO:0016779">
    <property type="term" value="F:nucleotidyltransferase activity"/>
    <property type="evidence" value="ECO:0007669"/>
    <property type="project" value="UniProtKB-KW"/>
</dbReference>
<dbReference type="Pfam" id="PF00309">
    <property type="entry name" value="Sigma54_AID"/>
    <property type="match status" value="1"/>
</dbReference>
<dbReference type="GO" id="GO:0001216">
    <property type="term" value="F:DNA-binding transcription activator activity"/>
    <property type="evidence" value="ECO:0007669"/>
    <property type="project" value="InterPro"/>
</dbReference>
<keyword evidence="12" id="KW-1185">Reference proteome</keyword>
<sequence length="440" mass="50164">MDMRAGLFQQQTLKLAMTQELSQAIALLQYSAQELTSFLENKSLDNPLISLEYPGSLSVRQRGEKVKGNRPAKHDPKYWIEQIGQETQTLETHLLSQLKPGQLSNDRLKVFLLLIRNIDENGYLRTDLDDIAASTGTDEAEAAECLGILHQLEPYGIGARNLQECLLIQARQGKHKLAEKILGEHFLLFADKKWKGLAKVLQITLQEIQTVSDYIQTLNPRPGSLYVQEKPSYVIPDVTVRLLNGEFSIGIFEKNTPVLAANETYLTQMKQYNDRQVNSFLQEKWQEFQWISRGLEQRKQTILMVMGKIVEKQPECFYKGLSFLRPMTMKEIAEELGIHESTVSRAVKDKFVQAPFGTVEMKAFFTNNLQSTADEDVSARMAKRAIEDAVQAENKRKPLSDQEISNQLQAEQGIVLSRRTVAKYRDQLGIPPSSKRKRYD</sequence>
<dbReference type="GO" id="GO:0000428">
    <property type="term" value="C:DNA-directed RNA polymerase complex"/>
    <property type="evidence" value="ECO:0007669"/>
    <property type="project" value="UniProtKB-KW"/>
</dbReference>
<comment type="caution">
    <text evidence="11">The sequence shown here is derived from an EMBL/GenBank/DDBJ whole genome shotgun (WGS) entry which is preliminary data.</text>
</comment>
<keyword evidence="2" id="KW-0240">DNA-directed RNA polymerase</keyword>
<keyword evidence="4" id="KW-0548">Nucleotidyltransferase</keyword>
<proteinExistence type="inferred from homology"/>
<dbReference type="AlphaFoldDB" id="A0A372LF02"/>
<dbReference type="OrthoDB" id="9814402at2"/>
<dbReference type="InterPro" id="IPR007046">
    <property type="entry name" value="RNA_pol_sigma_54_core-bd"/>
</dbReference>
<evidence type="ECO:0000313" key="12">
    <source>
        <dbReference type="Proteomes" id="UP000262939"/>
    </source>
</evidence>
<evidence type="ECO:0000256" key="5">
    <source>
        <dbReference type="ARBA" id="ARBA00023015"/>
    </source>
</evidence>
<dbReference type="EMBL" id="QVTD01000005">
    <property type="protein sequence ID" value="RFU63880.1"/>
    <property type="molecule type" value="Genomic_DNA"/>
</dbReference>
<dbReference type="PROSITE" id="PS00717">
    <property type="entry name" value="SIGMA54_1"/>
    <property type="match status" value="1"/>
</dbReference>
<feature type="domain" description="RNA polymerase sigma factor 54 DNA-binding" evidence="9">
    <location>
        <begin position="279"/>
        <end position="438"/>
    </location>
</feature>
<dbReference type="PANTHER" id="PTHR32248:SF4">
    <property type="entry name" value="RNA POLYMERASE SIGMA-54 FACTOR"/>
    <property type="match status" value="1"/>
</dbReference>
<evidence type="ECO:0000256" key="2">
    <source>
        <dbReference type="ARBA" id="ARBA00022478"/>
    </source>
</evidence>
<dbReference type="InterPro" id="IPR000394">
    <property type="entry name" value="RNA_pol_sigma_54"/>
</dbReference>
<reference evidence="11 12" key="1">
    <citation type="submission" date="2018-08" db="EMBL/GenBank/DDBJ databases">
        <title>Bacillus chawlae sp. nov., Bacillus glennii sp. nov., and Bacillus saganii sp. nov. Isolated from the Vehicle Assembly Building at Kennedy Space Center where the Viking Spacecraft were Assembled.</title>
        <authorList>
            <person name="Seuylemezian A."/>
            <person name="Vaishampayan P."/>
        </authorList>
    </citation>
    <scope>NUCLEOTIDE SEQUENCE [LARGE SCALE GENOMIC DNA]</scope>
    <source>
        <strain evidence="11 12">V44-8</strain>
    </source>
</reference>
<evidence type="ECO:0000259" key="10">
    <source>
        <dbReference type="Pfam" id="PF04963"/>
    </source>
</evidence>
<dbReference type="Gene3D" id="1.10.10.1330">
    <property type="entry name" value="RNA polymerase sigma-54 factor, core-binding domain"/>
    <property type="match status" value="1"/>
</dbReference>
<protein>
    <submittedName>
        <fullName evidence="11">RNA polymerase sigma-54 factor</fullName>
    </submittedName>
</protein>
<accession>A0A372LF02</accession>
<comment type="similarity">
    <text evidence="1">Belongs to the sigma-54 factor family.</text>
</comment>
<dbReference type="PANTHER" id="PTHR32248">
    <property type="entry name" value="RNA POLYMERASE SIGMA-54 FACTOR"/>
    <property type="match status" value="1"/>
</dbReference>
<feature type="domain" description="RNA polymerase sigma factor 54 core-binding" evidence="10">
    <location>
        <begin position="80"/>
        <end position="265"/>
    </location>
</feature>